<protein>
    <submittedName>
        <fullName evidence="1">Uncharacterized protein</fullName>
    </submittedName>
</protein>
<dbReference type="EMBL" id="KF623294">
    <property type="protein sequence ID" value="AGX01815.1"/>
    <property type="molecule type" value="Genomic_DNA"/>
</dbReference>
<proteinExistence type="predicted"/>
<dbReference type="KEGG" id="vg:18500992"/>
<name>W8CZX4_9CAUD</name>
<dbReference type="RefSeq" id="YP_009010146.1">
    <property type="nucleotide sequence ID" value="NC_023610.1"/>
</dbReference>
<evidence type="ECO:0000313" key="1">
    <source>
        <dbReference type="EMBL" id="AGX01815.1"/>
    </source>
</evidence>
<dbReference type="Proteomes" id="UP000204235">
    <property type="component" value="Segment"/>
</dbReference>
<evidence type="ECO:0000313" key="2">
    <source>
        <dbReference type="Proteomes" id="UP000204235"/>
    </source>
</evidence>
<reference evidence="1 2" key="1">
    <citation type="journal article" date="2014" name="FEMS Microbiol. Lett.">
        <title>The genome of the Erwinia amylovora phage PhiEaH1 reveals greater diversity and broadens the applicability of phages for the treatment of fire blight.</title>
        <authorList>
            <person name="Meczker K."/>
            <person name="Domotor D."/>
            <person name="Vass J."/>
            <person name="Rakhely G."/>
            <person name="Schneider G."/>
            <person name="Kovacs T."/>
        </authorList>
    </citation>
    <scope>NUCLEOTIDE SEQUENCE [LARGE SCALE GENOMIC DNA]</scope>
</reference>
<accession>W8CZX4</accession>
<sequence>MMDEEENWLDPLKDAIKNGEKGPFVIDPKERKVVVLGAGMGSIGGALLREMRHSQGLFPNTEEYARGLRSKVENLDCIAELGSPVEGKRLRSDGRRELMMNNAGTMAWPAPKQRRGRR</sequence>
<keyword evidence="2" id="KW-1185">Reference proteome</keyword>
<dbReference type="GeneID" id="18500992"/>
<organism evidence="1 2">
    <name type="scientific">Erwinia phage PhiEaH1</name>
    <dbReference type="NCBI Taxonomy" id="1401669"/>
    <lineage>
        <taxon>Viruses</taxon>
        <taxon>Duplodnaviria</taxon>
        <taxon>Heunggongvirae</taxon>
        <taxon>Uroviricota</taxon>
        <taxon>Caudoviricetes</taxon>
        <taxon>Chimalliviridae</taxon>
        <taxon>Iapetusvirus</taxon>
        <taxon>Iapetusvirus EaH1</taxon>
    </lineage>
</organism>